<reference evidence="6 7" key="1">
    <citation type="submission" date="2020-07" db="EMBL/GenBank/DDBJ databases">
        <title>Genomic Encyclopedia of Type Strains, Phase IV (KMG-V): Genome sequencing to study the core and pangenomes of soil and plant-associated prokaryotes.</title>
        <authorList>
            <person name="Whitman W."/>
        </authorList>
    </citation>
    <scope>NUCLEOTIDE SEQUENCE [LARGE SCALE GENOMIC DNA]</scope>
    <source>
        <strain evidence="6 7">SAS40</strain>
    </source>
</reference>
<dbReference type="InterPro" id="IPR041698">
    <property type="entry name" value="Methyltransf_25"/>
</dbReference>
<dbReference type="GO" id="GO:0032259">
    <property type="term" value="P:methylation"/>
    <property type="evidence" value="ECO:0007669"/>
    <property type="project" value="UniProtKB-KW"/>
</dbReference>
<dbReference type="PANTHER" id="PTHR13610:SF11">
    <property type="entry name" value="METHYLTRANSFERASE DOMAIN-CONTAINING PROTEIN"/>
    <property type="match status" value="1"/>
</dbReference>
<evidence type="ECO:0000313" key="6">
    <source>
        <dbReference type="EMBL" id="NYE81853.1"/>
    </source>
</evidence>
<evidence type="ECO:0000313" key="7">
    <source>
        <dbReference type="Proteomes" id="UP000542125"/>
    </source>
</evidence>
<dbReference type="InterPro" id="IPR026170">
    <property type="entry name" value="FAM173A/B"/>
</dbReference>
<evidence type="ECO:0000256" key="2">
    <source>
        <dbReference type="ARBA" id="ARBA00022679"/>
    </source>
</evidence>
<organism evidence="6 7">
    <name type="scientific">Pigmentiphaga litoralis</name>
    <dbReference type="NCBI Taxonomy" id="516702"/>
    <lineage>
        <taxon>Bacteria</taxon>
        <taxon>Pseudomonadati</taxon>
        <taxon>Pseudomonadota</taxon>
        <taxon>Betaproteobacteria</taxon>
        <taxon>Burkholderiales</taxon>
        <taxon>Alcaligenaceae</taxon>
        <taxon>Pigmentiphaga</taxon>
    </lineage>
</organism>
<dbReference type="EMBL" id="JACBYR010000001">
    <property type="protein sequence ID" value="NYE81853.1"/>
    <property type="molecule type" value="Genomic_DNA"/>
</dbReference>
<evidence type="ECO:0000256" key="3">
    <source>
        <dbReference type="ARBA" id="ARBA00022691"/>
    </source>
</evidence>
<keyword evidence="1" id="KW-0489">Methyltransferase</keyword>
<dbReference type="Gene3D" id="3.40.50.150">
    <property type="entry name" value="Vaccinia Virus protein VP39"/>
    <property type="match status" value="1"/>
</dbReference>
<protein>
    <recommendedName>
        <fullName evidence="5">Methyltransferase domain-containing protein</fullName>
    </recommendedName>
</protein>
<gene>
    <name evidence="6" type="ORF">FHW18_001124</name>
</gene>
<feature type="chain" id="PRO_5031023925" description="Methyltransferase domain-containing protein" evidence="4">
    <location>
        <begin position="44"/>
        <end position="285"/>
    </location>
</feature>
<dbReference type="InterPro" id="IPR029063">
    <property type="entry name" value="SAM-dependent_MTases_sf"/>
</dbReference>
<feature type="signal peptide" evidence="4">
    <location>
        <begin position="1"/>
        <end position="43"/>
    </location>
</feature>
<feature type="domain" description="Methyltransferase" evidence="5">
    <location>
        <begin position="86"/>
        <end position="160"/>
    </location>
</feature>
<evidence type="ECO:0000259" key="5">
    <source>
        <dbReference type="Pfam" id="PF13649"/>
    </source>
</evidence>
<dbReference type="AlphaFoldDB" id="A0A7Y9LM86"/>
<keyword evidence="7" id="KW-1185">Reference proteome</keyword>
<comment type="caution">
    <text evidence="6">The sequence shown here is derived from an EMBL/GenBank/DDBJ whole genome shotgun (WGS) entry which is preliminary data.</text>
</comment>
<keyword evidence="4" id="KW-0732">Signal</keyword>
<evidence type="ECO:0000256" key="1">
    <source>
        <dbReference type="ARBA" id="ARBA00022603"/>
    </source>
</evidence>
<proteinExistence type="predicted"/>
<accession>A0A7Y9LM86</accession>
<dbReference type="GO" id="GO:0016279">
    <property type="term" value="F:protein-lysine N-methyltransferase activity"/>
    <property type="evidence" value="ECO:0007669"/>
    <property type="project" value="InterPro"/>
</dbReference>
<dbReference type="PANTHER" id="PTHR13610">
    <property type="entry name" value="METHYLTRANSFERASE DOMAIN-CONTAINING PROTEIN"/>
    <property type="match status" value="1"/>
</dbReference>
<name>A0A7Y9LM86_9BURK</name>
<evidence type="ECO:0000256" key="4">
    <source>
        <dbReference type="SAM" id="SignalP"/>
    </source>
</evidence>
<keyword evidence="3" id="KW-0949">S-adenosyl-L-methionine</keyword>
<dbReference type="Proteomes" id="UP000542125">
    <property type="component" value="Unassembled WGS sequence"/>
</dbReference>
<dbReference type="CDD" id="cd02440">
    <property type="entry name" value="AdoMet_MTases"/>
    <property type="match status" value="1"/>
</dbReference>
<keyword evidence="2" id="KW-0808">Transferase</keyword>
<dbReference type="SUPFAM" id="SSF53335">
    <property type="entry name" value="S-adenosyl-L-methionine-dependent methyltransferases"/>
    <property type="match status" value="1"/>
</dbReference>
<sequence length="285" mass="30271">MSVPFVTPSVLPTASVHPRSTRNRPALAAVLVAALAFGTTALAQSPGYTYTPDVGQAGKDVVWVPTPQPVVDKMLELANITPKDTVLDLGSGDGRTVITAAKRGVKAHGVEYNPDMAALARANADKEGVSKMATFQTADLFEIDLSQATVITMFLLPTINERLRPKLLELPAGTRVVSNSFPMGDWKPDRSETVSQGCSNYCTALMWVVPAKAAGTWQLDGQRLTLKQSFQNLEGTLGTNAISDAKLEGKKIAFTSNGIRYEGMVEGNAMTGTAGGGKSWSARKS</sequence>
<dbReference type="Pfam" id="PF13649">
    <property type="entry name" value="Methyltransf_25"/>
    <property type="match status" value="1"/>
</dbReference>
<dbReference type="RefSeq" id="WP_179584185.1">
    <property type="nucleotide sequence ID" value="NZ_JACBYR010000001.1"/>
</dbReference>